<dbReference type="Gene3D" id="2.60.40.1240">
    <property type="match status" value="1"/>
</dbReference>
<dbReference type="EMBL" id="CP073100">
    <property type="protein sequence ID" value="QUE51145.1"/>
    <property type="molecule type" value="Genomic_DNA"/>
</dbReference>
<keyword evidence="1" id="KW-0732">Signal</keyword>
<evidence type="ECO:0000313" key="3">
    <source>
        <dbReference type="EMBL" id="QUE51145.1"/>
    </source>
</evidence>
<reference evidence="3" key="1">
    <citation type="submission" date="2021-04" db="EMBL/GenBank/DDBJ databases">
        <title>Luteolibacter sp. 32A isolated from the skin of an Anderson's salamander (Ambystoma andersonii).</title>
        <authorList>
            <person name="Spergser J."/>
            <person name="Busse H.-J."/>
        </authorList>
    </citation>
    <scope>NUCLEOTIDE SEQUENCE</scope>
    <source>
        <strain evidence="3">32A</strain>
    </source>
</reference>
<keyword evidence="2" id="KW-0812">Transmembrane</keyword>
<evidence type="ECO:0000313" key="4">
    <source>
        <dbReference type="Proteomes" id="UP000676169"/>
    </source>
</evidence>
<dbReference type="InterPro" id="IPR029050">
    <property type="entry name" value="Immunoprotect_excell_Ig-like"/>
</dbReference>
<dbReference type="KEGG" id="lamb:KBB96_20105"/>
<proteinExistence type="predicted"/>
<dbReference type="AlphaFoldDB" id="A0A975G9Z9"/>
<feature type="transmembrane region" description="Helical" evidence="2">
    <location>
        <begin position="20"/>
        <end position="44"/>
    </location>
</feature>
<organism evidence="3 4">
    <name type="scientific">Luteolibacter ambystomatis</name>
    <dbReference type="NCBI Taxonomy" id="2824561"/>
    <lineage>
        <taxon>Bacteria</taxon>
        <taxon>Pseudomonadati</taxon>
        <taxon>Verrucomicrobiota</taxon>
        <taxon>Verrucomicrobiia</taxon>
        <taxon>Verrucomicrobiales</taxon>
        <taxon>Verrucomicrobiaceae</taxon>
        <taxon>Luteolibacter</taxon>
    </lineage>
</organism>
<evidence type="ECO:0008006" key="5">
    <source>
        <dbReference type="Google" id="ProtNLM"/>
    </source>
</evidence>
<gene>
    <name evidence="3" type="ORF">KBB96_20105</name>
</gene>
<sequence length="195" mass="21155">MNPPPLSQPPVQKSKPGCLKVFLIVTGLGAVAAIGGCALLAALVGASGKNKTERPVETFQIGDTVTFEDDSQWQVLEAKSLGSVLKGTNMLAETKRTDGKFLYVRYKITNTKNREERILDTPKLRDSKGREFEHLDGASLYLEDGENTLTLEQLTSGMSKSFSALYEVPSDASGFVFMTRKLGFGGDDKAVKLGF</sequence>
<keyword evidence="2" id="KW-1133">Transmembrane helix</keyword>
<name>A0A975G9Z9_9BACT</name>
<protein>
    <recommendedName>
        <fullName evidence="5">DUF4352 domain-containing protein</fullName>
    </recommendedName>
</protein>
<dbReference type="RefSeq" id="WP_211631284.1">
    <property type="nucleotide sequence ID" value="NZ_CP073100.1"/>
</dbReference>
<dbReference type="Proteomes" id="UP000676169">
    <property type="component" value="Chromosome"/>
</dbReference>
<evidence type="ECO:0000256" key="1">
    <source>
        <dbReference type="ARBA" id="ARBA00022729"/>
    </source>
</evidence>
<keyword evidence="2" id="KW-0472">Membrane</keyword>
<evidence type="ECO:0000256" key="2">
    <source>
        <dbReference type="SAM" id="Phobius"/>
    </source>
</evidence>
<keyword evidence="4" id="KW-1185">Reference proteome</keyword>
<accession>A0A975G9Z9</accession>